<protein>
    <submittedName>
        <fullName evidence="9">Prestin isoform X3</fullName>
    </submittedName>
</protein>
<feature type="transmembrane region" description="Helical" evidence="6">
    <location>
        <begin position="260"/>
        <end position="290"/>
    </location>
</feature>
<evidence type="ECO:0000259" key="7">
    <source>
        <dbReference type="PROSITE" id="PS50801"/>
    </source>
</evidence>
<dbReference type="Pfam" id="PF00916">
    <property type="entry name" value="Sulfate_transp"/>
    <property type="match status" value="1"/>
</dbReference>
<dbReference type="InterPro" id="IPR011547">
    <property type="entry name" value="SLC26A/SulP_dom"/>
</dbReference>
<gene>
    <name evidence="9" type="primary">Slc26a5</name>
</gene>
<keyword evidence="8" id="KW-1185">Reference proteome</keyword>
<dbReference type="SUPFAM" id="SSF52091">
    <property type="entry name" value="SpoIIaa-like"/>
    <property type="match status" value="1"/>
</dbReference>
<accession>A0ABM2WPF6</accession>
<dbReference type="PROSITE" id="PS50801">
    <property type="entry name" value="STAS"/>
    <property type="match status" value="1"/>
</dbReference>
<dbReference type="CDD" id="cd07042">
    <property type="entry name" value="STAS_SulP_like_sulfate_transporter"/>
    <property type="match status" value="1"/>
</dbReference>
<dbReference type="Pfam" id="PF01740">
    <property type="entry name" value="STAS"/>
    <property type="match status" value="1"/>
</dbReference>
<evidence type="ECO:0000256" key="5">
    <source>
        <dbReference type="SAM" id="MobiDB-lite"/>
    </source>
</evidence>
<sequence length="531" mass="57553">MLAAVPPVFGLYSSFYPVIMYCFFGTSRHISIGPFAVISLMIGGVAVRLVPDDIVIPGGVNATNGTEARDALRVKVAMSVTLLSGIIQFCLGVCRFGFVAIYLTEPLVRGFTTAAAVHVFTSMLKYLFGVKTKRYSGIFSVVYVVMGTGISAGFNLQESYSVDVVGTLPLGLLPPANPDTSLFHLVYVDAIAIAIVGFSVTISMAKTLANKHGYQVDGNQELIALGICNSIGSLFQTFSISCSLSRSLVQEGTGGKTQTIWLTTFVSSLFLGLDYGLITAVIIALLTVIYRTQSPSYKVLGQLPDTDVYIDIDAYEEVKEIPGIKIFQINAPIYYANSDLYSNALKRKTGVNPALIMGARRKALRKYAKEVGNAGVTNAAVVKADAEMDGEDVKKPEEDDEVKYPPIVIKTTFPEEMQRFMPQGENVHTVILDFTQVNFIDSVGVKTLAGIVKEYGDVGIYVYLAGCSPQVVNDLTRNRFFENPTLKELLFHSIHDAVLGSQVREAMAEQETSAPPPQDDMEPNATATPEA</sequence>
<evidence type="ECO:0000256" key="4">
    <source>
        <dbReference type="ARBA" id="ARBA00023136"/>
    </source>
</evidence>
<dbReference type="RefSeq" id="XP_040591131.1">
    <property type="nucleotide sequence ID" value="XM_040735197.1"/>
</dbReference>
<dbReference type="GeneID" id="101824725"/>
<keyword evidence="3 6" id="KW-1133">Transmembrane helix</keyword>
<evidence type="ECO:0000256" key="1">
    <source>
        <dbReference type="ARBA" id="ARBA00004141"/>
    </source>
</evidence>
<evidence type="ECO:0000256" key="2">
    <source>
        <dbReference type="ARBA" id="ARBA00022692"/>
    </source>
</evidence>
<name>A0ABM2WPF6_MESAU</name>
<dbReference type="Proteomes" id="UP000886700">
    <property type="component" value="Unplaced"/>
</dbReference>
<dbReference type="InterPro" id="IPR002645">
    <property type="entry name" value="STAS_dom"/>
</dbReference>
<dbReference type="PANTHER" id="PTHR11814">
    <property type="entry name" value="SULFATE TRANSPORTER"/>
    <property type="match status" value="1"/>
</dbReference>
<feature type="transmembrane region" description="Helical" evidence="6">
    <location>
        <begin position="107"/>
        <end position="128"/>
    </location>
</feature>
<dbReference type="Gene3D" id="3.30.750.24">
    <property type="entry name" value="STAS domain"/>
    <property type="match status" value="1"/>
</dbReference>
<feature type="domain" description="STAS" evidence="7">
    <location>
        <begin position="314"/>
        <end position="501"/>
    </location>
</feature>
<feature type="region of interest" description="Disordered" evidence="5">
    <location>
        <begin position="504"/>
        <end position="531"/>
    </location>
</feature>
<feature type="transmembrane region" description="Helical" evidence="6">
    <location>
        <begin position="76"/>
        <end position="101"/>
    </location>
</feature>
<proteinExistence type="predicted"/>
<organism evidence="8 9">
    <name type="scientific">Mesocricetus auratus</name>
    <name type="common">Golden hamster</name>
    <dbReference type="NCBI Taxonomy" id="10036"/>
    <lineage>
        <taxon>Eukaryota</taxon>
        <taxon>Metazoa</taxon>
        <taxon>Chordata</taxon>
        <taxon>Craniata</taxon>
        <taxon>Vertebrata</taxon>
        <taxon>Euteleostomi</taxon>
        <taxon>Mammalia</taxon>
        <taxon>Eutheria</taxon>
        <taxon>Euarchontoglires</taxon>
        <taxon>Glires</taxon>
        <taxon>Rodentia</taxon>
        <taxon>Myomorpha</taxon>
        <taxon>Muroidea</taxon>
        <taxon>Cricetidae</taxon>
        <taxon>Cricetinae</taxon>
        <taxon>Mesocricetus</taxon>
    </lineage>
</organism>
<dbReference type="InterPro" id="IPR018045">
    <property type="entry name" value="S04_transporter_CS"/>
</dbReference>
<dbReference type="InterPro" id="IPR001902">
    <property type="entry name" value="SLC26A/SulP_fam"/>
</dbReference>
<feature type="transmembrane region" description="Helical" evidence="6">
    <location>
        <begin position="6"/>
        <end position="24"/>
    </location>
</feature>
<evidence type="ECO:0000256" key="3">
    <source>
        <dbReference type="ARBA" id="ARBA00022989"/>
    </source>
</evidence>
<evidence type="ECO:0000313" key="9">
    <source>
        <dbReference type="RefSeq" id="XP_040591131.1"/>
    </source>
</evidence>
<reference evidence="9" key="1">
    <citation type="submission" date="2025-08" db="UniProtKB">
        <authorList>
            <consortium name="RefSeq"/>
        </authorList>
    </citation>
    <scope>IDENTIFICATION</scope>
    <source>
        <tissue evidence="9">Liver</tissue>
    </source>
</reference>
<evidence type="ECO:0000256" key="6">
    <source>
        <dbReference type="SAM" id="Phobius"/>
    </source>
</evidence>
<dbReference type="InterPro" id="IPR036513">
    <property type="entry name" value="STAS_dom_sf"/>
</dbReference>
<dbReference type="PROSITE" id="PS01130">
    <property type="entry name" value="SLC26A"/>
    <property type="match status" value="1"/>
</dbReference>
<evidence type="ECO:0000313" key="8">
    <source>
        <dbReference type="Proteomes" id="UP000886700"/>
    </source>
</evidence>
<feature type="transmembrane region" description="Helical" evidence="6">
    <location>
        <begin position="135"/>
        <end position="154"/>
    </location>
</feature>
<comment type="subcellular location">
    <subcellularLocation>
        <location evidence="1">Membrane</location>
        <topology evidence="1">Multi-pass membrane protein</topology>
    </subcellularLocation>
</comment>
<keyword evidence="4 6" id="KW-0472">Membrane</keyword>
<keyword evidence="2 6" id="KW-0812">Transmembrane</keyword>
<feature type="transmembrane region" description="Helical" evidence="6">
    <location>
        <begin position="182"/>
        <end position="202"/>
    </location>
</feature>